<evidence type="ECO:0000256" key="1">
    <source>
        <dbReference type="SAM" id="SignalP"/>
    </source>
</evidence>
<keyword evidence="1" id="KW-0732">Signal</keyword>
<gene>
    <name evidence="2" type="ORF">GCM10022281_14220</name>
</gene>
<name>A0ABP7U3H7_9SPHN</name>
<sequence>MLFLFAAAALVQAAPAAQPPIAEAAQAFKGCIEAKFSTVPATVTPEAGADALIAQCKAENDKLDTIFEGMIAAAPADQQAFAREQYKQGMAQGRQGLIDGIKSARAGKAPAK</sequence>
<comment type="caution">
    <text evidence="2">The sequence shown here is derived from an EMBL/GenBank/DDBJ whole genome shotgun (WGS) entry which is preliminary data.</text>
</comment>
<reference evidence="3" key="1">
    <citation type="journal article" date="2019" name="Int. J. Syst. Evol. Microbiol.">
        <title>The Global Catalogue of Microorganisms (GCM) 10K type strain sequencing project: providing services to taxonomists for standard genome sequencing and annotation.</title>
        <authorList>
            <consortium name="The Broad Institute Genomics Platform"/>
            <consortium name="The Broad Institute Genome Sequencing Center for Infectious Disease"/>
            <person name="Wu L."/>
            <person name="Ma J."/>
        </authorList>
    </citation>
    <scope>NUCLEOTIDE SEQUENCE [LARGE SCALE GENOMIC DNA]</scope>
    <source>
        <strain evidence="3">JCM 17564</strain>
    </source>
</reference>
<keyword evidence="3" id="KW-1185">Reference proteome</keyword>
<feature type="signal peptide" evidence="1">
    <location>
        <begin position="1"/>
        <end position="16"/>
    </location>
</feature>
<proteinExistence type="predicted"/>
<evidence type="ECO:0000313" key="2">
    <source>
        <dbReference type="EMBL" id="GAA4035071.1"/>
    </source>
</evidence>
<dbReference type="RefSeq" id="WP_344696340.1">
    <property type="nucleotide sequence ID" value="NZ_BAABBR010000001.1"/>
</dbReference>
<organism evidence="2 3">
    <name type="scientific">Sphingomonas rosea</name>
    <dbReference type="NCBI Taxonomy" id="335605"/>
    <lineage>
        <taxon>Bacteria</taxon>
        <taxon>Pseudomonadati</taxon>
        <taxon>Pseudomonadota</taxon>
        <taxon>Alphaproteobacteria</taxon>
        <taxon>Sphingomonadales</taxon>
        <taxon>Sphingomonadaceae</taxon>
        <taxon>Sphingomonas</taxon>
    </lineage>
</organism>
<accession>A0ABP7U3H7</accession>
<feature type="chain" id="PRO_5046886685" evidence="1">
    <location>
        <begin position="17"/>
        <end position="112"/>
    </location>
</feature>
<dbReference type="Proteomes" id="UP001424459">
    <property type="component" value="Unassembled WGS sequence"/>
</dbReference>
<dbReference type="EMBL" id="BAABBR010000001">
    <property type="protein sequence ID" value="GAA4035071.1"/>
    <property type="molecule type" value="Genomic_DNA"/>
</dbReference>
<protein>
    <submittedName>
        <fullName evidence="2">Uncharacterized protein</fullName>
    </submittedName>
</protein>
<evidence type="ECO:0000313" key="3">
    <source>
        <dbReference type="Proteomes" id="UP001424459"/>
    </source>
</evidence>